<dbReference type="GO" id="GO:0008168">
    <property type="term" value="F:methyltransferase activity"/>
    <property type="evidence" value="ECO:0007669"/>
    <property type="project" value="UniProtKB-UniRule"/>
</dbReference>
<protein>
    <submittedName>
        <fullName evidence="7">Homocysteine S-methyltransferase 1</fullName>
    </submittedName>
</protein>
<feature type="region of interest" description="Disordered" evidence="5">
    <location>
        <begin position="84"/>
        <end position="113"/>
    </location>
</feature>
<dbReference type="AlphaFoldDB" id="A0A0N1HIE1"/>
<gene>
    <name evidence="7" type="ORF">AB675_754</name>
</gene>
<dbReference type="STRING" id="1664694.A0A0N1HIE1"/>
<accession>A0A0N1HIE1</accession>
<dbReference type="InterPro" id="IPR017226">
    <property type="entry name" value="BHMT-like"/>
</dbReference>
<comment type="cofactor">
    <cofactor evidence="3">
        <name>Zn(2+)</name>
        <dbReference type="ChEBI" id="CHEBI:29105"/>
    </cofactor>
    <text evidence="3">Binds 1 zinc ion per subunit.</text>
</comment>
<dbReference type="InterPro" id="IPR036589">
    <property type="entry name" value="HCY_dom_sf"/>
</dbReference>
<evidence type="ECO:0000256" key="1">
    <source>
        <dbReference type="ARBA" id="ARBA00022603"/>
    </source>
</evidence>
<dbReference type="PANTHER" id="PTHR11103">
    <property type="entry name" value="SLR1189 PROTEIN"/>
    <property type="match status" value="1"/>
</dbReference>
<feature type="binding site" evidence="4">
    <location>
        <position position="230"/>
    </location>
    <ligand>
        <name>Zn(2+)</name>
        <dbReference type="ChEBI" id="CHEBI:29105"/>
    </ligand>
</feature>
<comment type="caution">
    <text evidence="7">The sequence shown here is derived from an EMBL/GenBank/DDBJ whole genome shotgun (WGS) entry which is preliminary data.</text>
</comment>
<reference evidence="7 8" key="1">
    <citation type="submission" date="2015-06" db="EMBL/GenBank/DDBJ databases">
        <title>Draft genome of the ant-associated black yeast Phialophora attae CBS 131958.</title>
        <authorList>
            <person name="Moreno L.F."/>
            <person name="Stielow B.J."/>
            <person name="de Hoog S."/>
            <person name="Vicente V.A."/>
            <person name="Weiss V.A."/>
            <person name="de Vries M."/>
            <person name="Cruz L.M."/>
            <person name="Souza E.M."/>
        </authorList>
    </citation>
    <scope>NUCLEOTIDE SEQUENCE [LARGE SCALE GENOMIC DNA]</scope>
    <source>
        <strain evidence="7 8">CBS 131958</strain>
    </source>
</reference>
<feature type="binding site" evidence="3 4">
    <location>
        <position position="307"/>
    </location>
    <ligand>
        <name>Zn(2+)</name>
        <dbReference type="ChEBI" id="CHEBI:29105"/>
    </ligand>
</feature>
<organism evidence="7 8">
    <name type="scientific">Cyphellophora attinorum</name>
    <dbReference type="NCBI Taxonomy" id="1664694"/>
    <lineage>
        <taxon>Eukaryota</taxon>
        <taxon>Fungi</taxon>
        <taxon>Dikarya</taxon>
        <taxon>Ascomycota</taxon>
        <taxon>Pezizomycotina</taxon>
        <taxon>Eurotiomycetes</taxon>
        <taxon>Chaetothyriomycetidae</taxon>
        <taxon>Chaetothyriales</taxon>
        <taxon>Cyphellophoraceae</taxon>
        <taxon>Cyphellophora</taxon>
    </lineage>
</organism>
<dbReference type="EMBL" id="LFJN01000001">
    <property type="protein sequence ID" value="KPI46095.1"/>
    <property type="molecule type" value="Genomic_DNA"/>
</dbReference>
<dbReference type="InterPro" id="IPR003726">
    <property type="entry name" value="HCY_dom"/>
</dbReference>
<dbReference type="VEuPathDB" id="FungiDB:AB675_754"/>
<dbReference type="PIRSF" id="PIRSF037505">
    <property type="entry name" value="Betaine_HMT"/>
    <property type="match status" value="1"/>
</dbReference>
<keyword evidence="8" id="KW-1185">Reference proteome</keyword>
<dbReference type="PANTHER" id="PTHR11103:SF18">
    <property type="entry name" value="SLR1189 PROTEIN"/>
    <property type="match status" value="1"/>
</dbReference>
<keyword evidence="3 4" id="KW-0479">Metal-binding</keyword>
<evidence type="ECO:0000256" key="5">
    <source>
        <dbReference type="SAM" id="MobiDB-lite"/>
    </source>
</evidence>
<name>A0A0N1HIE1_9EURO</name>
<evidence type="ECO:0000256" key="4">
    <source>
        <dbReference type="PROSITE-ProRule" id="PRU00333"/>
    </source>
</evidence>
<dbReference type="PROSITE" id="PS50970">
    <property type="entry name" value="HCY"/>
    <property type="match status" value="1"/>
</dbReference>
<feature type="domain" description="Hcy-binding" evidence="6">
    <location>
        <begin position="1"/>
        <end position="321"/>
    </location>
</feature>
<evidence type="ECO:0000256" key="2">
    <source>
        <dbReference type="ARBA" id="ARBA00022679"/>
    </source>
</evidence>
<sequence>MPPILLDGGFSRELIRLGAPFAQPEWSALSLLSPESHTFVSQAHTAFARAGADILTTNSYAIVPFHIGEERFWERGKELASDAGRLARSVASEEEGRRGTERETGEDGSSAASSGLVRVAGSLPPIFGSYEPALFDASRVQEHLAVLVGGLAAWVDLWLGETLSLIAEAEAVRTAVKRSGKPIWIAFTLDDRSEQPDSEAQAKLRGGETVAEAAAKLIEWDDVDAILFNCSKAECMLPAVKQTKAVFDAHGCKKLIGVYANRFEPQGEDYKANAVVSTLRDDLGTDRYVEFAKNWIEAGAGIVGGCCGVGSEHIRRLGEELVTKEHQTKGK</sequence>
<feature type="compositionally biased region" description="Basic and acidic residues" evidence="5">
    <location>
        <begin position="94"/>
        <end position="105"/>
    </location>
</feature>
<dbReference type="GO" id="GO:0032259">
    <property type="term" value="P:methylation"/>
    <property type="evidence" value="ECO:0007669"/>
    <property type="project" value="UniProtKB-KW"/>
</dbReference>
<evidence type="ECO:0000313" key="8">
    <source>
        <dbReference type="Proteomes" id="UP000038010"/>
    </source>
</evidence>
<evidence type="ECO:0000259" key="6">
    <source>
        <dbReference type="PROSITE" id="PS50970"/>
    </source>
</evidence>
<evidence type="ECO:0000313" key="7">
    <source>
        <dbReference type="EMBL" id="KPI46095.1"/>
    </source>
</evidence>
<dbReference type="GeneID" id="28739796"/>
<evidence type="ECO:0000256" key="3">
    <source>
        <dbReference type="PIRSR" id="PIRSR037505-2"/>
    </source>
</evidence>
<keyword evidence="2 4" id="KW-0808">Transferase</keyword>
<dbReference type="SUPFAM" id="SSF82282">
    <property type="entry name" value="Homocysteine S-methyltransferase"/>
    <property type="match status" value="1"/>
</dbReference>
<keyword evidence="1 4" id="KW-0489">Methyltransferase</keyword>
<proteinExistence type="predicted"/>
<dbReference type="GO" id="GO:0009086">
    <property type="term" value="P:methionine biosynthetic process"/>
    <property type="evidence" value="ECO:0007669"/>
    <property type="project" value="InterPro"/>
</dbReference>
<dbReference type="Proteomes" id="UP000038010">
    <property type="component" value="Unassembled WGS sequence"/>
</dbReference>
<dbReference type="Pfam" id="PF02574">
    <property type="entry name" value="S-methyl_trans"/>
    <property type="match status" value="1"/>
</dbReference>
<keyword evidence="3 4" id="KW-0862">Zinc</keyword>
<feature type="binding site" evidence="3 4">
    <location>
        <position position="306"/>
    </location>
    <ligand>
        <name>Zn(2+)</name>
        <dbReference type="ChEBI" id="CHEBI:29105"/>
    </ligand>
</feature>
<dbReference type="GO" id="GO:0008270">
    <property type="term" value="F:zinc ion binding"/>
    <property type="evidence" value="ECO:0007669"/>
    <property type="project" value="InterPro"/>
</dbReference>
<dbReference type="RefSeq" id="XP_018006058.1">
    <property type="nucleotide sequence ID" value="XM_018147927.1"/>
</dbReference>
<dbReference type="OrthoDB" id="261426at2759"/>
<dbReference type="Gene3D" id="3.20.20.330">
    <property type="entry name" value="Homocysteine-binding-like domain"/>
    <property type="match status" value="1"/>
</dbReference>